<dbReference type="EMBL" id="ASPP01031952">
    <property type="protein sequence ID" value="ETO03791.1"/>
    <property type="molecule type" value="Genomic_DNA"/>
</dbReference>
<comment type="similarity">
    <text evidence="2">Belongs to the bacterial ribosomal protein bS16 family.</text>
</comment>
<dbReference type="GO" id="GO:0005829">
    <property type="term" value="C:cytosol"/>
    <property type="evidence" value="ECO:0007669"/>
    <property type="project" value="TreeGrafter"/>
</dbReference>
<dbReference type="HAMAP" id="MF_00385">
    <property type="entry name" value="Ribosomal_bS16"/>
    <property type="match status" value="1"/>
</dbReference>
<dbReference type="InterPro" id="IPR000307">
    <property type="entry name" value="Ribosomal_bS16"/>
</dbReference>
<evidence type="ECO:0000256" key="4">
    <source>
        <dbReference type="ARBA" id="ARBA00023274"/>
    </source>
</evidence>
<dbReference type="Gene3D" id="3.40.1280.10">
    <property type="match status" value="1"/>
</dbReference>
<evidence type="ECO:0000256" key="6">
    <source>
        <dbReference type="SAM" id="MobiDB-lite"/>
    </source>
</evidence>
<dbReference type="GO" id="GO:0003735">
    <property type="term" value="F:structural constituent of ribosome"/>
    <property type="evidence" value="ECO:0007669"/>
    <property type="project" value="InterPro"/>
</dbReference>
<dbReference type="Gene3D" id="2.40.30.60">
    <property type="entry name" value="RimM"/>
    <property type="match status" value="1"/>
</dbReference>
<dbReference type="SUPFAM" id="SSF75217">
    <property type="entry name" value="alpha/beta knot"/>
    <property type="match status" value="1"/>
</dbReference>
<evidence type="ECO:0000313" key="9">
    <source>
        <dbReference type="EMBL" id="ETO03791.1"/>
    </source>
</evidence>
<dbReference type="OrthoDB" id="6777870at2759"/>
<dbReference type="SUPFAM" id="SSF54565">
    <property type="entry name" value="Ribosomal protein S16"/>
    <property type="match status" value="1"/>
</dbReference>
<organism evidence="9 10">
    <name type="scientific">Reticulomyxa filosa</name>
    <dbReference type="NCBI Taxonomy" id="46433"/>
    <lineage>
        <taxon>Eukaryota</taxon>
        <taxon>Sar</taxon>
        <taxon>Rhizaria</taxon>
        <taxon>Retaria</taxon>
        <taxon>Foraminifera</taxon>
        <taxon>Monothalamids</taxon>
        <taxon>Reticulomyxidae</taxon>
        <taxon>Reticulomyxa</taxon>
    </lineage>
</organism>
<sequence length="575" mass="64735">MSIIYIINSWTLIKLIAKMSVKIRLSRAGAKKKPYYKIVVADSRSPRDGRFIEKIGSYSPLLANDNQKRVVVDVEKAKYWLSVGAKPTERVEKFFVQLDMSNKKLKSDYDICVGVITAVNGVKGYVKVRSFTDKPQDITTFCKVFDENEKEYNLSVITLKKDYIIVGIKGINSRNDAEKLRNTKLFIKRSELPQAGNEEFYHADLIGSEAKLKNGTKFGVGISLKSMILIPRKLYTTRLLSRTSIIGKALESGIWDLKVHNIRDYANDKHQTVDDTSYGGGSGMVMRPDILGDAIDGCFDKTKPIIYLSPKGKLFNQSVAKSLVESKDGINVICGRYEGIDERVFKEYNITSISMGDFVVSCGDVVLFPLIDCCVRMLPEVLAEDAKKEESFSVESRYKHLLEYPHYTKPPEWKGYRVPEVLTSAKKIKELTANKQIPEFRPGDTVKVYVKIVEGSAERIQAYEGVCINRKFRGIGSTFTLRKISHGEGVERKFNLYSPRLDKIEVVRKGKVRRAKLYYMRELSGKAARIEERIKISGSAPVTDASVAEFKKAKGDAPAAESKKAKAKAAKTEKE</sequence>
<keyword evidence="9" id="KW-0808">Transferase</keyword>
<dbReference type="InterPro" id="IPR038657">
    <property type="entry name" value="Ribosomal_bL19_sf"/>
</dbReference>
<feature type="domain" description="tRNA methyltransferase TRMD/TRM10-type" evidence="7">
    <location>
        <begin position="241"/>
        <end position="434"/>
    </location>
</feature>
<dbReference type="InterPro" id="IPR029026">
    <property type="entry name" value="tRNA_m1G_MTases_N"/>
</dbReference>
<dbReference type="InterPro" id="IPR011961">
    <property type="entry name" value="RimM"/>
</dbReference>
<dbReference type="Pfam" id="PF01746">
    <property type="entry name" value="tRNA_m1G_MT"/>
    <property type="match status" value="1"/>
</dbReference>
<dbReference type="InterPro" id="IPR023803">
    <property type="entry name" value="Ribosomal_bS16_dom_sf"/>
</dbReference>
<reference evidence="9 10" key="1">
    <citation type="journal article" date="2013" name="Curr. Biol.">
        <title>The Genome of the Foraminiferan Reticulomyxa filosa.</title>
        <authorList>
            <person name="Glockner G."/>
            <person name="Hulsmann N."/>
            <person name="Schleicher M."/>
            <person name="Noegel A.A."/>
            <person name="Eichinger L."/>
            <person name="Gallinger C."/>
            <person name="Pawlowski J."/>
            <person name="Sierra R."/>
            <person name="Euteneuer U."/>
            <person name="Pillet L."/>
            <person name="Moustafa A."/>
            <person name="Platzer M."/>
            <person name="Groth M."/>
            <person name="Szafranski K."/>
            <person name="Schliwa M."/>
        </authorList>
    </citation>
    <scope>NUCLEOTIDE SEQUENCE [LARGE SCALE GENOMIC DNA]</scope>
</reference>
<keyword evidence="9" id="KW-0489">Methyltransferase</keyword>
<dbReference type="InterPro" id="IPR009000">
    <property type="entry name" value="Transl_B-barrel_sf"/>
</dbReference>
<proteinExistence type="inferred from homology"/>
<dbReference type="Pfam" id="PF00886">
    <property type="entry name" value="Ribosomal_S16"/>
    <property type="match status" value="1"/>
</dbReference>
<dbReference type="GO" id="GO:0005840">
    <property type="term" value="C:ribosome"/>
    <property type="evidence" value="ECO:0007669"/>
    <property type="project" value="UniProtKB-KW"/>
</dbReference>
<dbReference type="GO" id="GO:0052906">
    <property type="term" value="F:tRNA (guanine(37)-N1)-methyltransferase activity"/>
    <property type="evidence" value="ECO:0007669"/>
    <property type="project" value="InterPro"/>
</dbReference>
<keyword evidence="10" id="KW-1185">Reference proteome</keyword>
<dbReference type="Gene3D" id="3.30.1320.10">
    <property type="match status" value="1"/>
</dbReference>
<dbReference type="Pfam" id="PF01782">
    <property type="entry name" value="RimM"/>
    <property type="match status" value="1"/>
</dbReference>
<dbReference type="InterPro" id="IPR002649">
    <property type="entry name" value="tRNA_m1G_MeTrfase_TrmD"/>
</dbReference>
<dbReference type="InterPro" id="IPR020592">
    <property type="entry name" value="Ribosomal_bS16_CS"/>
</dbReference>
<comment type="similarity">
    <text evidence="1">Belongs to the bacterial ribosomal protein bL19 family.</text>
</comment>
<evidence type="ECO:0000313" key="10">
    <source>
        <dbReference type="Proteomes" id="UP000023152"/>
    </source>
</evidence>
<dbReference type="GO" id="GO:0006412">
    <property type="term" value="P:translation"/>
    <property type="evidence" value="ECO:0007669"/>
    <property type="project" value="InterPro"/>
</dbReference>
<feature type="region of interest" description="Disordered" evidence="6">
    <location>
        <begin position="552"/>
        <end position="575"/>
    </location>
</feature>
<comment type="caution">
    <text evidence="9">The sequence shown here is derived from an EMBL/GenBank/DDBJ whole genome shotgun (WGS) entry which is preliminary data.</text>
</comment>
<evidence type="ECO:0000259" key="8">
    <source>
        <dbReference type="Pfam" id="PF01782"/>
    </source>
</evidence>
<dbReference type="HAMAP" id="MF_00014">
    <property type="entry name" value="Ribosome_mat_RimM"/>
    <property type="match status" value="1"/>
</dbReference>
<evidence type="ECO:0000259" key="7">
    <source>
        <dbReference type="Pfam" id="PF01746"/>
    </source>
</evidence>
<dbReference type="PANTHER" id="PTHR46417">
    <property type="entry name" value="TRNA (GUANINE-N(1)-)-METHYLTRANSFERASE"/>
    <property type="match status" value="1"/>
</dbReference>
<dbReference type="SUPFAM" id="SSF50447">
    <property type="entry name" value="Translation proteins"/>
    <property type="match status" value="1"/>
</dbReference>
<dbReference type="InterPro" id="IPR036976">
    <property type="entry name" value="RimM_N_sf"/>
</dbReference>
<dbReference type="Proteomes" id="UP000023152">
    <property type="component" value="Unassembled WGS sequence"/>
</dbReference>
<dbReference type="GO" id="GO:0006364">
    <property type="term" value="P:rRNA processing"/>
    <property type="evidence" value="ECO:0007669"/>
    <property type="project" value="InterPro"/>
</dbReference>
<keyword evidence="4" id="KW-0687">Ribonucleoprotein</keyword>
<dbReference type="PANTHER" id="PTHR46417:SF1">
    <property type="entry name" value="TRNA (GUANINE-N(1)-)-METHYLTRANSFERASE"/>
    <property type="match status" value="1"/>
</dbReference>
<keyword evidence="3" id="KW-0689">Ribosomal protein</keyword>
<dbReference type="NCBIfam" id="TIGR02273">
    <property type="entry name" value="16S_RimM"/>
    <property type="match status" value="1"/>
</dbReference>
<evidence type="ECO:0000256" key="2">
    <source>
        <dbReference type="ARBA" id="ARBA00006668"/>
    </source>
</evidence>
<dbReference type="GO" id="GO:0043022">
    <property type="term" value="F:ribosome binding"/>
    <property type="evidence" value="ECO:0007669"/>
    <property type="project" value="InterPro"/>
</dbReference>
<dbReference type="PROSITE" id="PS00732">
    <property type="entry name" value="RIBOSOMAL_S16"/>
    <property type="match status" value="1"/>
</dbReference>
<dbReference type="NCBIfam" id="TIGR00002">
    <property type="entry name" value="S16"/>
    <property type="match status" value="1"/>
</dbReference>
<dbReference type="InterPro" id="IPR016009">
    <property type="entry name" value="tRNA_MeTrfase_TRMD/TRM10"/>
</dbReference>
<dbReference type="GO" id="GO:1990904">
    <property type="term" value="C:ribonucleoprotein complex"/>
    <property type="evidence" value="ECO:0007669"/>
    <property type="project" value="UniProtKB-KW"/>
</dbReference>
<dbReference type="GO" id="GO:0002939">
    <property type="term" value="P:tRNA N1-guanine methylation"/>
    <property type="evidence" value="ECO:0007669"/>
    <property type="project" value="TreeGrafter"/>
</dbReference>
<dbReference type="InterPro" id="IPR029028">
    <property type="entry name" value="Alpha/beta_knot_MTases"/>
</dbReference>
<dbReference type="InterPro" id="IPR008991">
    <property type="entry name" value="Translation_prot_SH3-like_sf"/>
</dbReference>
<protein>
    <recommendedName>
        <fullName evidence="5">50S ribosomal protein L19, chloroplastic</fullName>
    </recommendedName>
</protein>
<dbReference type="Gene3D" id="2.30.30.790">
    <property type="match status" value="1"/>
</dbReference>
<evidence type="ECO:0000256" key="3">
    <source>
        <dbReference type="ARBA" id="ARBA00022980"/>
    </source>
</evidence>
<dbReference type="PROSITE" id="PS01015">
    <property type="entry name" value="RIBOSOMAL_L19"/>
    <property type="match status" value="1"/>
</dbReference>
<dbReference type="PRINTS" id="PR00061">
    <property type="entry name" value="RIBOSOMALL19"/>
</dbReference>
<evidence type="ECO:0000256" key="1">
    <source>
        <dbReference type="ARBA" id="ARBA00005781"/>
    </source>
</evidence>
<gene>
    <name evidence="9" type="ORF">RFI_33611</name>
</gene>
<evidence type="ECO:0000256" key="5">
    <source>
        <dbReference type="ARBA" id="ARBA00035376"/>
    </source>
</evidence>
<feature type="domain" description="RimM N-terminal" evidence="8">
    <location>
        <begin position="112"/>
        <end position="190"/>
    </location>
</feature>
<name>X6LQX8_RETFI</name>
<dbReference type="InterPro" id="IPR018257">
    <property type="entry name" value="Ribosomal_bL19_CS"/>
</dbReference>
<dbReference type="SUPFAM" id="SSF50104">
    <property type="entry name" value="Translation proteins SH3-like domain"/>
    <property type="match status" value="1"/>
</dbReference>
<dbReference type="AlphaFoldDB" id="X6LQX8"/>
<dbReference type="NCBIfam" id="TIGR01024">
    <property type="entry name" value="rplS_bact"/>
    <property type="match status" value="1"/>
</dbReference>
<dbReference type="InterPro" id="IPR002676">
    <property type="entry name" value="RimM_N"/>
</dbReference>
<dbReference type="InterPro" id="IPR001857">
    <property type="entry name" value="Ribosomal_bL19"/>
</dbReference>
<dbReference type="FunFam" id="2.30.30.790:FF:000001">
    <property type="entry name" value="50S ribosomal protein L19"/>
    <property type="match status" value="1"/>
</dbReference>
<accession>X6LQX8</accession>
<dbReference type="HAMAP" id="MF_00402">
    <property type="entry name" value="Ribosomal_bL19"/>
    <property type="match status" value="1"/>
</dbReference>